<dbReference type="AlphaFoldDB" id="A0A8K0WL82"/>
<evidence type="ECO:0000256" key="8">
    <source>
        <dbReference type="RuleBase" id="RU003355"/>
    </source>
</evidence>
<dbReference type="EMBL" id="JAGPNK010000020">
    <property type="protein sequence ID" value="KAH7305039.1"/>
    <property type="molecule type" value="Genomic_DNA"/>
</dbReference>
<dbReference type="InterPro" id="IPR010435">
    <property type="entry name" value="C5a/SBT2-like_Fn3"/>
</dbReference>
<evidence type="ECO:0000256" key="3">
    <source>
        <dbReference type="ARBA" id="ARBA00022729"/>
    </source>
</evidence>
<evidence type="ECO:0000256" key="4">
    <source>
        <dbReference type="ARBA" id="ARBA00022801"/>
    </source>
</evidence>
<dbReference type="InterPro" id="IPR022398">
    <property type="entry name" value="Peptidase_S8_His-AS"/>
</dbReference>
<dbReference type="PANTHER" id="PTHR43806:SF66">
    <property type="entry name" value="SERIN ENDOPEPTIDASE"/>
    <property type="match status" value="1"/>
</dbReference>
<protein>
    <submittedName>
        <fullName evidence="12">Subtilisin-like protease</fullName>
    </submittedName>
</protein>
<reference evidence="12" key="1">
    <citation type="journal article" date="2021" name="Nat. Commun.">
        <title>Genetic determinants of endophytism in the Arabidopsis root mycobiome.</title>
        <authorList>
            <person name="Mesny F."/>
            <person name="Miyauchi S."/>
            <person name="Thiergart T."/>
            <person name="Pickel B."/>
            <person name="Atanasova L."/>
            <person name="Karlsson M."/>
            <person name="Huettel B."/>
            <person name="Barry K.W."/>
            <person name="Haridas S."/>
            <person name="Chen C."/>
            <person name="Bauer D."/>
            <person name="Andreopoulos W."/>
            <person name="Pangilinan J."/>
            <person name="LaButti K."/>
            <person name="Riley R."/>
            <person name="Lipzen A."/>
            <person name="Clum A."/>
            <person name="Drula E."/>
            <person name="Henrissat B."/>
            <person name="Kohler A."/>
            <person name="Grigoriev I.V."/>
            <person name="Martin F.M."/>
            <person name="Hacquard S."/>
        </authorList>
    </citation>
    <scope>NUCLEOTIDE SEQUENCE</scope>
    <source>
        <strain evidence="12">MPI-CAGE-CH-0235</strain>
    </source>
</reference>
<dbReference type="Pfam" id="PF00082">
    <property type="entry name" value="Peptidase_S8"/>
    <property type="match status" value="1"/>
</dbReference>
<dbReference type="PROSITE" id="PS51892">
    <property type="entry name" value="SUBTILASE"/>
    <property type="match status" value="1"/>
</dbReference>
<accession>A0A8K0WL82</accession>
<dbReference type="InterPro" id="IPR023827">
    <property type="entry name" value="Peptidase_S8_Asp-AS"/>
</dbReference>
<dbReference type="SUPFAM" id="SSF52743">
    <property type="entry name" value="Subtilisin-like"/>
    <property type="match status" value="1"/>
</dbReference>
<proteinExistence type="inferred from homology"/>
<dbReference type="PRINTS" id="PR00723">
    <property type="entry name" value="SUBTILISIN"/>
</dbReference>
<evidence type="ECO:0000256" key="2">
    <source>
        <dbReference type="ARBA" id="ARBA00022670"/>
    </source>
</evidence>
<feature type="signal peptide" evidence="9">
    <location>
        <begin position="1"/>
        <end position="21"/>
    </location>
</feature>
<dbReference type="Gene3D" id="3.50.30.30">
    <property type="match status" value="1"/>
</dbReference>
<feature type="chain" id="PRO_5035433301" evidence="9">
    <location>
        <begin position="22"/>
        <end position="891"/>
    </location>
</feature>
<dbReference type="PROSITE" id="PS00138">
    <property type="entry name" value="SUBTILASE_SER"/>
    <property type="match status" value="1"/>
</dbReference>
<comment type="caution">
    <text evidence="12">The sequence shown here is derived from an EMBL/GenBank/DDBJ whole genome shotgun (WGS) entry which is preliminary data.</text>
</comment>
<feature type="domain" description="C5a peptidase/Subtilisin-like protease SBT2-like Fn3-like" evidence="11">
    <location>
        <begin position="617"/>
        <end position="730"/>
    </location>
</feature>
<comment type="similarity">
    <text evidence="1 7 8">Belongs to the peptidase S8 family.</text>
</comment>
<evidence type="ECO:0000256" key="6">
    <source>
        <dbReference type="PIRSR" id="PIRSR615500-1"/>
    </source>
</evidence>
<evidence type="ECO:0000313" key="12">
    <source>
        <dbReference type="EMBL" id="KAH7305039.1"/>
    </source>
</evidence>
<evidence type="ECO:0000256" key="5">
    <source>
        <dbReference type="ARBA" id="ARBA00022825"/>
    </source>
</evidence>
<dbReference type="GO" id="GO:0016020">
    <property type="term" value="C:membrane"/>
    <property type="evidence" value="ECO:0007669"/>
    <property type="project" value="InterPro"/>
</dbReference>
<dbReference type="PANTHER" id="PTHR43806">
    <property type="entry name" value="PEPTIDASE S8"/>
    <property type="match status" value="1"/>
</dbReference>
<dbReference type="InterPro" id="IPR000209">
    <property type="entry name" value="Peptidase_S8/S53_dom"/>
</dbReference>
<dbReference type="InterPro" id="IPR050131">
    <property type="entry name" value="Peptidase_S8_subtilisin-like"/>
</dbReference>
<dbReference type="InterPro" id="IPR023828">
    <property type="entry name" value="Peptidase_S8_Ser-AS"/>
</dbReference>
<keyword evidence="3 9" id="KW-0732">Signal</keyword>
<dbReference type="OrthoDB" id="10256524at2759"/>
<evidence type="ECO:0000313" key="13">
    <source>
        <dbReference type="Proteomes" id="UP000813444"/>
    </source>
</evidence>
<sequence>MIGLSKLKILALAAVTSSVRAASPRAENRDVVPGAYIIEFEDGQDAAGFRTQAEPAYETRMDLNFDLFKGVSIQLDDTDTAEERAAALASLPAVKNMWPVRVLHAPVLNERVGNRTLPAATGAGARLRRRQDGEVEPNYPHIMTQIDKVHEAGITGKGINIAVIDSGIDYTHPALGGCFGDNCLVTHGWDFIGDGSVWDGLQPDDDPQDTCHGHGTHVAGIISAGENEYGAIGAAPGASLSAYRVFDCNGQTTDEIILAAINRAYEEGADIITASLWGTSGWPSEPLSVAASRVVENGVPFTASAGNDGDIGLFWASYPAQGDGVASIASFDNTNKPYMMQSSQYIVNNDTVDDFVWEQKYPPFWDGTPRPLWVTGYDVNNTADACEPLPDNTPDLGEFHVLIRRGNCHYEVQAQNVADKGGRWFISYNNQTGQPDAFNLWNSEDLEGAAQVTKETGEAWVKALESGSEVVTILPDPFGPDAKVEIVFFEPDASATAVSLISGRGPTFEMGLKPQFGAVGGSIISTWLDHGFYVLSGTSVSCPMAAAAMALILEAKGPQEPRILESMLSSTATAQSYHNWDRQWQDWLAPPAQQGAGLIQVYDAIFSTSLVQPSGLSFNDTANRAEDLTITISNLDSDTEVSYEISHVPTHSLYSLRDDKLSHFHLDAEDVPDHAELTFSATRLTLGPGESAVVNVTATPPQNLDPERYPLWSGFITVNGTDDSALSVPYQGLSGSLYEAKTLTQEGIWMYNNLVLEGAEPDFDPKPENYTWTFTENPEEATESAALVLDVNWGSRQLDVNVVALGDYPGNTTVGIGGHNVVGPINELTGGSLHPRVGYQTWISDGVIADGIKLPEGRYQIVASALRIFGNATDPKDWIIVESVAFNVRWA</sequence>
<dbReference type="PROSITE" id="PS00136">
    <property type="entry name" value="SUBTILASE_ASP"/>
    <property type="match status" value="1"/>
</dbReference>
<evidence type="ECO:0000256" key="1">
    <source>
        <dbReference type="ARBA" id="ARBA00011073"/>
    </source>
</evidence>
<dbReference type="Proteomes" id="UP000813444">
    <property type="component" value="Unassembled WGS sequence"/>
</dbReference>
<keyword evidence="2 7" id="KW-0645">Protease</keyword>
<gene>
    <name evidence="12" type="ORF">B0I35DRAFT_400720</name>
</gene>
<evidence type="ECO:0000259" key="10">
    <source>
        <dbReference type="Pfam" id="PF00082"/>
    </source>
</evidence>
<keyword evidence="4 7" id="KW-0378">Hydrolase</keyword>
<dbReference type="CDD" id="cd07489">
    <property type="entry name" value="Peptidases_S8_5"/>
    <property type="match status" value="1"/>
</dbReference>
<evidence type="ECO:0000256" key="9">
    <source>
        <dbReference type="SAM" id="SignalP"/>
    </source>
</evidence>
<dbReference type="Pfam" id="PF06280">
    <property type="entry name" value="fn3_5"/>
    <property type="match status" value="1"/>
</dbReference>
<evidence type="ECO:0000259" key="11">
    <source>
        <dbReference type="Pfam" id="PF06280"/>
    </source>
</evidence>
<feature type="active site" description="Charge relay system" evidence="6 7">
    <location>
        <position position="539"/>
    </location>
</feature>
<feature type="active site" description="Charge relay system" evidence="6 7">
    <location>
        <position position="165"/>
    </location>
</feature>
<dbReference type="GO" id="GO:0004252">
    <property type="term" value="F:serine-type endopeptidase activity"/>
    <property type="evidence" value="ECO:0007669"/>
    <property type="project" value="UniProtKB-UniRule"/>
</dbReference>
<keyword evidence="5 7" id="KW-0720">Serine protease</keyword>
<organism evidence="12 13">
    <name type="scientific">Stachybotrys elegans</name>
    <dbReference type="NCBI Taxonomy" id="80388"/>
    <lineage>
        <taxon>Eukaryota</taxon>
        <taxon>Fungi</taxon>
        <taxon>Dikarya</taxon>
        <taxon>Ascomycota</taxon>
        <taxon>Pezizomycotina</taxon>
        <taxon>Sordariomycetes</taxon>
        <taxon>Hypocreomycetidae</taxon>
        <taxon>Hypocreales</taxon>
        <taxon>Stachybotryaceae</taxon>
        <taxon>Stachybotrys</taxon>
    </lineage>
</organism>
<feature type="active site" description="Charge relay system" evidence="6 7">
    <location>
        <position position="214"/>
    </location>
</feature>
<evidence type="ECO:0000256" key="7">
    <source>
        <dbReference type="PROSITE-ProRule" id="PRU01240"/>
    </source>
</evidence>
<dbReference type="InterPro" id="IPR034187">
    <property type="entry name" value="Peptidases_S8_5"/>
</dbReference>
<keyword evidence="13" id="KW-1185">Reference proteome</keyword>
<dbReference type="GO" id="GO:0006508">
    <property type="term" value="P:proteolysis"/>
    <property type="evidence" value="ECO:0007669"/>
    <property type="project" value="UniProtKB-KW"/>
</dbReference>
<dbReference type="InterPro" id="IPR015500">
    <property type="entry name" value="Peptidase_S8_subtilisin-rel"/>
</dbReference>
<feature type="domain" description="Peptidase S8/S53" evidence="10">
    <location>
        <begin position="156"/>
        <end position="582"/>
    </location>
</feature>
<dbReference type="PROSITE" id="PS00137">
    <property type="entry name" value="SUBTILASE_HIS"/>
    <property type="match status" value="1"/>
</dbReference>
<dbReference type="Gene3D" id="3.40.50.200">
    <property type="entry name" value="Peptidase S8/S53 domain"/>
    <property type="match status" value="2"/>
</dbReference>
<dbReference type="InterPro" id="IPR036852">
    <property type="entry name" value="Peptidase_S8/S53_dom_sf"/>
</dbReference>
<name>A0A8K0WL82_9HYPO</name>